<keyword evidence="2" id="KW-0812">Transmembrane</keyword>
<comment type="caution">
    <text evidence="3">The sequence shown here is derived from an EMBL/GenBank/DDBJ whole genome shotgun (WGS) entry which is preliminary data.</text>
</comment>
<protein>
    <submittedName>
        <fullName evidence="3">Phage holin family protein</fullName>
    </submittedName>
</protein>
<dbReference type="Pfam" id="PF07332">
    <property type="entry name" value="Phage_holin_3_6"/>
    <property type="match status" value="1"/>
</dbReference>
<reference evidence="3 4" key="1">
    <citation type="submission" date="2019-01" db="EMBL/GenBank/DDBJ databases">
        <title>Lujinxingia litoralis gen. nov., sp. nov. and Lujinxingia sediminis gen. nov., sp. nov., new members in the order Bradymonadales, isolated from coastal sediment.</title>
        <authorList>
            <person name="Li C.-M."/>
        </authorList>
    </citation>
    <scope>NUCLEOTIDE SEQUENCE [LARGE SCALE GENOMIC DNA]</scope>
    <source>
        <strain evidence="3 4">SEH01</strain>
    </source>
</reference>
<evidence type="ECO:0000313" key="3">
    <source>
        <dbReference type="EMBL" id="RVU42310.1"/>
    </source>
</evidence>
<evidence type="ECO:0000256" key="2">
    <source>
        <dbReference type="SAM" id="Phobius"/>
    </source>
</evidence>
<gene>
    <name evidence="3" type="ORF">EA187_17130</name>
</gene>
<evidence type="ECO:0000313" key="4">
    <source>
        <dbReference type="Proteomes" id="UP000282926"/>
    </source>
</evidence>
<dbReference type="InterPro" id="IPR009937">
    <property type="entry name" value="Phage_holin_3_6"/>
</dbReference>
<keyword evidence="2" id="KW-0472">Membrane</keyword>
<feature type="transmembrane region" description="Helical" evidence="2">
    <location>
        <begin position="150"/>
        <end position="178"/>
    </location>
</feature>
<name>A0ABY0CQJ0_9DELT</name>
<accession>A0ABY0CQJ0</accession>
<evidence type="ECO:0000256" key="1">
    <source>
        <dbReference type="SAM" id="MobiDB-lite"/>
    </source>
</evidence>
<feature type="transmembrane region" description="Helical" evidence="2">
    <location>
        <begin position="184"/>
        <end position="204"/>
    </location>
</feature>
<sequence length="247" mass="27044">MVQGLRTGRAQHRSDRRICDRLDHRKQPGNRYHRISITRSGTTTRFAPPSRAHLLARHRHLWGERVDLTRFALRVCHTNPPVRDARNPERSGAVFPTGGSVQRQPDSPSVAGFNAAIQGLSEGVSNLVRQHVELARHEAKDELKQAATQVIGLVIFGAIALVGYLLLLATIVLLALWLGGVGPMFIACAILAGLHLAVSGVAIARLSSQLNDSGVSLPQISEELERNKQWIKQLRKSSSPQLPAEPS</sequence>
<dbReference type="Proteomes" id="UP000282926">
    <property type="component" value="Unassembled WGS sequence"/>
</dbReference>
<dbReference type="EMBL" id="SADD01000013">
    <property type="protein sequence ID" value="RVU42310.1"/>
    <property type="molecule type" value="Genomic_DNA"/>
</dbReference>
<keyword evidence="2" id="KW-1133">Transmembrane helix</keyword>
<keyword evidence="4" id="KW-1185">Reference proteome</keyword>
<organism evidence="3 4">
    <name type="scientific">Lujinxingia sediminis</name>
    <dbReference type="NCBI Taxonomy" id="2480984"/>
    <lineage>
        <taxon>Bacteria</taxon>
        <taxon>Deltaproteobacteria</taxon>
        <taxon>Bradymonadales</taxon>
        <taxon>Lujinxingiaceae</taxon>
        <taxon>Lujinxingia</taxon>
    </lineage>
</organism>
<proteinExistence type="predicted"/>
<feature type="region of interest" description="Disordered" evidence="1">
    <location>
        <begin position="82"/>
        <end position="106"/>
    </location>
</feature>